<dbReference type="InterPro" id="IPR012910">
    <property type="entry name" value="Plug_dom"/>
</dbReference>
<dbReference type="PROSITE" id="PS52016">
    <property type="entry name" value="TONB_DEPENDENT_REC_3"/>
    <property type="match status" value="1"/>
</dbReference>
<dbReference type="GO" id="GO:0015344">
    <property type="term" value="F:siderophore uptake transmembrane transporter activity"/>
    <property type="evidence" value="ECO:0007669"/>
    <property type="project" value="TreeGrafter"/>
</dbReference>
<comment type="caution">
    <text evidence="16">The sequence shown here is derived from an EMBL/GenBank/DDBJ whole genome shotgun (WGS) entry which is preliminary data.</text>
</comment>
<feature type="signal peptide" evidence="13">
    <location>
        <begin position="1"/>
        <end position="31"/>
    </location>
</feature>
<keyword evidence="4 11" id="KW-1134">Transmembrane beta strand</keyword>
<dbReference type="SUPFAM" id="SSF56935">
    <property type="entry name" value="Porins"/>
    <property type="match status" value="1"/>
</dbReference>
<evidence type="ECO:0000256" key="6">
    <source>
        <dbReference type="ARBA" id="ARBA00022729"/>
    </source>
</evidence>
<keyword evidence="5 11" id="KW-0812">Transmembrane</keyword>
<dbReference type="PANTHER" id="PTHR30069">
    <property type="entry name" value="TONB-DEPENDENT OUTER MEMBRANE RECEPTOR"/>
    <property type="match status" value="1"/>
</dbReference>
<protein>
    <recommendedName>
        <fullName evidence="18">TonB-dependent receptor</fullName>
    </recommendedName>
</protein>
<keyword evidence="10 11" id="KW-0998">Cell outer membrane</keyword>
<dbReference type="InterPro" id="IPR000531">
    <property type="entry name" value="Beta-barrel_TonB"/>
</dbReference>
<dbReference type="EMBL" id="LVJZ01000003">
    <property type="protein sequence ID" value="ODB95732.1"/>
    <property type="molecule type" value="Genomic_DNA"/>
</dbReference>
<keyword evidence="7 12" id="KW-0798">TonB box</keyword>
<dbReference type="Gene3D" id="2.170.130.10">
    <property type="entry name" value="TonB-dependent receptor, plug domain"/>
    <property type="match status" value="1"/>
</dbReference>
<accession>A0A1E2UMC4</accession>
<feature type="domain" description="TonB-dependent receptor-like beta-barrel" evidence="14">
    <location>
        <begin position="311"/>
        <end position="701"/>
    </location>
</feature>
<feature type="chain" id="PRO_5009118982" description="TonB-dependent receptor" evidence="13">
    <location>
        <begin position="32"/>
        <end position="734"/>
    </location>
</feature>
<dbReference type="Pfam" id="PF00593">
    <property type="entry name" value="TonB_dep_Rec_b-barrel"/>
    <property type="match status" value="1"/>
</dbReference>
<dbReference type="AlphaFoldDB" id="A0A1E2UMC4"/>
<evidence type="ECO:0000256" key="9">
    <source>
        <dbReference type="ARBA" id="ARBA00023170"/>
    </source>
</evidence>
<dbReference type="CDD" id="cd01347">
    <property type="entry name" value="ligand_gated_channel"/>
    <property type="match status" value="1"/>
</dbReference>
<keyword evidence="8 11" id="KW-0472">Membrane</keyword>
<proteinExistence type="inferred from homology"/>
<dbReference type="InterPro" id="IPR037066">
    <property type="entry name" value="Plug_dom_sf"/>
</dbReference>
<evidence type="ECO:0000259" key="15">
    <source>
        <dbReference type="Pfam" id="PF07715"/>
    </source>
</evidence>
<dbReference type="GO" id="GO:0009279">
    <property type="term" value="C:cell outer membrane"/>
    <property type="evidence" value="ECO:0007669"/>
    <property type="project" value="UniProtKB-SubCell"/>
</dbReference>
<reference evidence="16 17" key="1">
    <citation type="submission" date="2016-03" db="EMBL/GenBank/DDBJ databases">
        <title>Chemosynthetic sulphur-oxidizing symbionts of marine invertebrate animals are capable of nitrogen fixation.</title>
        <authorList>
            <person name="Petersen J.M."/>
            <person name="Kemper A."/>
            <person name="Gruber-Vodicka H."/>
            <person name="Cardini U."/>
            <person name="Geest Mvander."/>
            <person name="Kleiner M."/>
            <person name="Bulgheresi S."/>
            <person name="Fussmann M."/>
            <person name="Herbold C."/>
            <person name="Seah B.K.B."/>
            <person name="Antony C.Paul."/>
            <person name="Liu D."/>
            <person name="Belitz A."/>
            <person name="Weber M."/>
        </authorList>
    </citation>
    <scope>NUCLEOTIDE SEQUENCE [LARGE SCALE GENOMIC DNA]</scope>
    <source>
        <strain evidence="16">G_D</strain>
    </source>
</reference>
<evidence type="ECO:0000256" key="8">
    <source>
        <dbReference type="ARBA" id="ARBA00023136"/>
    </source>
</evidence>
<keyword evidence="6 13" id="KW-0732">Signal</keyword>
<comment type="similarity">
    <text evidence="2">Belongs to the TonB-dependent receptor family. Hemoglobin/haptoglobin binding protein subfamily.</text>
</comment>
<evidence type="ECO:0000313" key="16">
    <source>
        <dbReference type="EMBL" id="ODB95732.1"/>
    </source>
</evidence>
<gene>
    <name evidence="16" type="ORF">A3196_02565</name>
</gene>
<evidence type="ECO:0000259" key="14">
    <source>
        <dbReference type="Pfam" id="PF00593"/>
    </source>
</evidence>
<evidence type="ECO:0000256" key="11">
    <source>
        <dbReference type="PROSITE-ProRule" id="PRU01360"/>
    </source>
</evidence>
<evidence type="ECO:0000256" key="3">
    <source>
        <dbReference type="ARBA" id="ARBA00022448"/>
    </source>
</evidence>
<dbReference type="PANTHER" id="PTHR30069:SF29">
    <property type="entry name" value="HEMOGLOBIN AND HEMOGLOBIN-HAPTOGLOBIN-BINDING PROTEIN 1-RELATED"/>
    <property type="match status" value="1"/>
</dbReference>
<keyword evidence="9" id="KW-0675">Receptor</keyword>
<dbReference type="InterPro" id="IPR039426">
    <property type="entry name" value="TonB-dep_rcpt-like"/>
</dbReference>
<name>A0A1E2UMC4_9GAMM</name>
<evidence type="ECO:0008006" key="18">
    <source>
        <dbReference type="Google" id="ProtNLM"/>
    </source>
</evidence>
<dbReference type="Pfam" id="PF07715">
    <property type="entry name" value="Plug"/>
    <property type="match status" value="1"/>
</dbReference>
<evidence type="ECO:0000256" key="1">
    <source>
        <dbReference type="ARBA" id="ARBA00004571"/>
    </source>
</evidence>
<keyword evidence="17" id="KW-1185">Reference proteome</keyword>
<dbReference type="RefSeq" id="WP_069024094.1">
    <property type="nucleotide sequence ID" value="NZ_LVJZ01000003.1"/>
</dbReference>
<dbReference type="GO" id="GO:0044718">
    <property type="term" value="P:siderophore transmembrane transport"/>
    <property type="evidence" value="ECO:0007669"/>
    <property type="project" value="TreeGrafter"/>
</dbReference>
<evidence type="ECO:0000256" key="12">
    <source>
        <dbReference type="RuleBase" id="RU003357"/>
    </source>
</evidence>
<feature type="domain" description="TonB-dependent receptor plug" evidence="15">
    <location>
        <begin position="76"/>
        <end position="184"/>
    </location>
</feature>
<evidence type="ECO:0000256" key="10">
    <source>
        <dbReference type="ARBA" id="ARBA00023237"/>
    </source>
</evidence>
<organism evidence="16 17">
    <name type="scientific">Candidatus Thiodiazotropha endoloripes</name>
    <dbReference type="NCBI Taxonomy" id="1818881"/>
    <lineage>
        <taxon>Bacteria</taxon>
        <taxon>Pseudomonadati</taxon>
        <taxon>Pseudomonadota</taxon>
        <taxon>Gammaproteobacteria</taxon>
        <taxon>Chromatiales</taxon>
        <taxon>Sedimenticolaceae</taxon>
        <taxon>Candidatus Thiodiazotropha</taxon>
    </lineage>
</organism>
<evidence type="ECO:0000256" key="13">
    <source>
        <dbReference type="SAM" id="SignalP"/>
    </source>
</evidence>
<sequence length="734" mass="82214">MTHTAIPLTHRRKTVSFFALIPLLFSVAAMATPPVITDQQMSEAESLFSGPGEEDYYRTDAELVTATGSAKPVFLAPSVTSVISKQAIREMGARSLYEVLETITGLHVAPSSNFGPLITNINIRGITTALNPQVLVLFNGTPVKDLWNGNLGHRFEMPVEMISRIEVVRGPGSAIHGADAFAGTINIITKDGQEIGGVRVGYRQGSFDTRNGWLQYGGNHQGWDLVASIEALKQGTDDQRTIKQDLQTTLDESFGTQASQAPGAMNLDNRLLNFHFGLRKAEWTARLWGIRQRDAGVGVGAAPVLDAEGSHDKDLYNLDLLYQNQDLHPDWNLELRFNYNYADYVSRFNLFPPGASLPIGADGNLDFNNPVGVTHFSDGYIGHPAATNRIYRNSIIGIYDGLAHHLIRLSAGYDSLEYKAGARQNFGPGVLDGSPQEVDGTLTSVTGTPYNYSPNKKRDLWFISLQDEWALAKDWDLTLGARYDRYSDFGDTFNPRLALVWQTRYDLTTKLLYGRAFRPPSFSELYAQNNPVQLGNTELDPETIDTLEFALDWRPTADLRMASNLFVYEIQDLIEALPDEGGASNTNQNARDQRGHGIEFEIDWQVNTQLRLQSNGAWQHSEDSDSGKRLANSHGFQYYARANWQFLPNWSLDGQWFWIGEQKRAEGDNRDDINAYHLLNLTLRKKQLIDYVDLAFGIRNLLDDEIAEPASSTIINEYPMDSRAYWLALEVNYY</sequence>
<dbReference type="STRING" id="1818881.A3196_02565"/>
<keyword evidence="3 11" id="KW-0813">Transport</keyword>
<dbReference type="Gene3D" id="2.40.170.20">
    <property type="entry name" value="TonB-dependent receptor, beta-barrel domain"/>
    <property type="match status" value="1"/>
</dbReference>
<dbReference type="Proteomes" id="UP000094849">
    <property type="component" value="Unassembled WGS sequence"/>
</dbReference>
<evidence type="ECO:0000313" key="17">
    <source>
        <dbReference type="Proteomes" id="UP000094849"/>
    </source>
</evidence>
<comment type="subcellular location">
    <subcellularLocation>
        <location evidence="1 11">Cell outer membrane</location>
        <topology evidence="1 11">Multi-pass membrane protein</topology>
    </subcellularLocation>
</comment>
<evidence type="ECO:0000256" key="7">
    <source>
        <dbReference type="ARBA" id="ARBA00023077"/>
    </source>
</evidence>
<evidence type="ECO:0000256" key="4">
    <source>
        <dbReference type="ARBA" id="ARBA00022452"/>
    </source>
</evidence>
<dbReference type="InterPro" id="IPR036942">
    <property type="entry name" value="Beta-barrel_TonB_sf"/>
</dbReference>
<evidence type="ECO:0000256" key="5">
    <source>
        <dbReference type="ARBA" id="ARBA00022692"/>
    </source>
</evidence>
<evidence type="ECO:0000256" key="2">
    <source>
        <dbReference type="ARBA" id="ARBA00008143"/>
    </source>
</evidence>